<dbReference type="EMBL" id="WUPT01000002">
    <property type="protein sequence ID" value="MXQ09067.1"/>
    <property type="molecule type" value="Genomic_DNA"/>
</dbReference>
<reference evidence="2 3" key="2">
    <citation type="submission" date="2020-03" db="EMBL/GenBank/DDBJ databases">
        <title>Kangsaoukella pontilimi gen. nov., sp. nov., a new member of the family Rhodobacteraceae isolated from a tidal mudflat.</title>
        <authorList>
            <person name="Kim I.S."/>
        </authorList>
    </citation>
    <scope>NUCLEOTIDE SEQUENCE [LARGE SCALE GENOMIC DNA]</scope>
    <source>
        <strain evidence="2 3">GH1-50</strain>
    </source>
</reference>
<dbReference type="AlphaFoldDB" id="A0A7C9II27"/>
<evidence type="ECO:0000313" key="3">
    <source>
        <dbReference type="Proteomes" id="UP000480350"/>
    </source>
</evidence>
<comment type="caution">
    <text evidence="2">The sequence shown here is derived from an EMBL/GenBank/DDBJ whole genome shotgun (WGS) entry which is preliminary data.</text>
</comment>
<keyword evidence="3" id="KW-1185">Reference proteome</keyword>
<dbReference type="Proteomes" id="UP000480350">
    <property type="component" value="Unassembled WGS sequence"/>
</dbReference>
<evidence type="ECO:0000313" key="2">
    <source>
        <dbReference type="EMBL" id="MXQ09067.1"/>
    </source>
</evidence>
<proteinExistence type="predicted"/>
<dbReference type="InterPro" id="IPR012667">
    <property type="entry name" value="CbtB_put"/>
</dbReference>
<keyword evidence="1" id="KW-0812">Transmembrane</keyword>
<organism evidence="2 3">
    <name type="scientific">Kangsaoukella pontilimi</name>
    <dbReference type="NCBI Taxonomy" id="2691042"/>
    <lineage>
        <taxon>Bacteria</taxon>
        <taxon>Pseudomonadati</taxon>
        <taxon>Pseudomonadota</taxon>
        <taxon>Alphaproteobacteria</taxon>
        <taxon>Rhodobacterales</taxon>
        <taxon>Paracoccaceae</taxon>
        <taxon>Kangsaoukella</taxon>
    </lineage>
</organism>
<evidence type="ECO:0000256" key="1">
    <source>
        <dbReference type="SAM" id="Phobius"/>
    </source>
</evidence>
<sequence length="54" mass="5589">MATSEIIEPGRKLGLGGLAVMILLGLGIVFASGHANALHDAAHDMRHALGFPCH</sequence>
<name>A0A7C9II27_9RHOB</name>
<keyword evidence="1" id="KW-0472">Membrane</keyword>
<reference evidence="2 3" key="1">
    <citation type="submission" date="2019-12" db="EMBL/GenBank/DDBJ databases">
        <authorList>
            <person name="Lee S.D."/>
        </authorList>
    </citation>
    <scope>NUCLEOTIDE SEQUENCE [LARGE SCALE GENOMIC DNA]</scope>
    <source>
        <strain evidence="2 3">GH1-50</strain>
    </source>
</reference>
<feature type="transmembrane region" description="Helical" evidence="1">
    <location>
        <begin position="12"/>
        <end position="31"/>
    </location>
</feature>
<gene>
    <name evidence="2" type="ORF">GQ651_14560</name>
</gene>
<keyword evidence="1" id="KW-1133">Transmembrane helix</keyword>
<protein>
    <submittedName>
        <fullName evidence="2">CbtB-domain containing protein</fullName>
    </submittedName>
</protein>
<dbReference type="Pfam" id="PF09489">
    <property type="entry name" value="CbtB"/>
    <property type="match status" value="1"/>
</dbReference>
<dbReference type="RefSeq" id="WP_160764927.1">
    <property type="nucleotide sequence ID" value="NZ_WUPT01000002.1"/>
</dbReference>
<accession>A0A7C9II27</accession>